<dbReference type="CDD" id="cd07043">
    <property type="entry name" value="STAS_anti-anti-sigma_factors"/>
    <property type="match status" value="1"/>
</dbReference>
<name>A0A852W231_PSEA5</name>
<reference evidence="2 3" key="1">
    <citation type="submission" date="2020-07" db="EMBL/GenBank/DDBJ databases">
        <title>Sequencing the genomes of 1000 actinobacteria strains.</title>
        <authorList>
            <person name="Klenk H.-P."/>
        </authorList>
    </citation>
    <scope>NUCLEOTIDE SEQUENCE [LARGE SCALE GENOMIC DNA]</scope>
    <source>
        <strain evidence="2 3">DSM 44749</strain>
    </source>
</reference>
<dbReference type="EMBL" id="JACCCZ010000001">
    <property type="protein sequence ID" value="NYG00874.1"/>
    <property type="molecule type" value="Genomic_DNA"/>
</dbReference>
<dbReference type="InterPro" id="IPR058548">
    <property type="entry name" value="MlaB-like_STAS"/>
</dbReference>
<organism evidence="2 3">
    <name type="scientific">Pseudonocardia alni</name>
    <name type="common">Amycolata alni</name>
    <dbReference type="NCBI Taxonomy" id="33907"/>
    <lineage>
        <taxon>Bacteria</taxon>
        <taxon>Bacillati</taxon>
        <taxon>Actinomycetota</taxon>
        <taxon>Actinomycetes</taxon>
        <taxon>Pseudonocardiales</taxon>
        <taxon>Pseudonocardiaceae</taxon>
        <taxon>Pseudonocardia</taxon>
    </lineage>
</organism>
<feature type="domain" description="STAS" evidence="1">
    <location>
        <begin position="1"/>
        <end position="65"/>
    </location>
</feature>
<dbReference type="InterPro" id="IPR036513">
    <property type="entry name" value="STAS_dom_sf"/>
</dbReference>
<dbReference type="Proteomes" id="UP000549695">
    <property type="component" value="Unassembled WGS sequence"/>
</dbReference>
<proteinExistence type="predicted"/>
<dbReference type="AlphaFoldDB" id="A0A852W231"/>
<evidence type="ECO:0000313" key="3">
    <source>
        <dbReference type="Proteomes" id="UP000549695"/>
    </source>
</evidence>
<gene>
    <name evidence="2" type="ORF">HDA37_001159</name>
</gene>
<keyword evidence="3" id="KW-1185">Reference proteome</keyword>
<protein>
    <submittedName>
        <fullName evidence="2">Anti-anti-sigma factor</fullName>
    </submittedName>
</protein>
<sequence>MVEGDLDVSTVVAVETTLLSAVATAAGHLVLVDLNAVQFLSTSAVALLLDAEARARHGGWSLRLICDERSPAARTLRRVVPLVHRTSTRTDGAHDDAP</sequence>
<evidence type="ECO:0000313" key="2">
    <source>
        <dbReference type="EMBL" id="NYG00874.1"/>
    </source>
</evidence>
<accession>A0A852W231</accession>
<dbReference type="Pfam" id="PF13466">
    <property type="entry name" value="STAS_2"/>
    <property type="match status" value="1"/>
</dbReference>
<comment type="caution">
    <text evidence="2">The sequence shown here is derived from an EMBL/GenBank/DDBJ whole genome shotgun (WGS) entry which is preliminary data.</text>
</comment>
<dbReference type="Gene3D" id="3.30.750.24">
    <property type="entry name" value="STAS domain"/>
    <property type="match status" value="1"/>
</dbReference>
<evidence type="ECO:0000259" key="1">
    <source>
        <dbReference type="PROSITE" id="PS50801"/>
    </source>
</evidence>
<dbReference type="InterPro" id="IPR002645">
    <property type="entry name" value="STAS_dom"/>
</dbReference>
<dbReference type="SUPFAM" id="SSF52091">
    <property type="entry name" value="SpoIIaa-like"/>
    <property type="match status" value="1"/>
</dbReference>
<dbReference type="PROSITE" id="PS50801">
    <property type="entry name" value="STAS"/>
    <property type="match status" value="1"/>
</dbReference>